<evidence type="ECO:0000313" key="4">
    <source>
        <dbReference type="Proteomes" id="UP000288943"/>
    </source>
</evidence>
<dbReference type="GO" id="GO:0016740">
    <property type="term" value="F:transferase activity"/>
    <property type="evidence" value="ECO:0007669"/>
    <property type="project" value="UniProtKB-KW"/>
</dbReference>
<dbReference type="Proteomes" id="UP001527202">
    <property type="component" value="Unassembled WGS sequence"/>
</dbReference>
<dbReference type="AlphaFoldDB" id="A0A410X346"/>
<proteinExistence type="predicted"/>
<keyword evidence="5" id="KW-1185">Reference proteome</keyword>
<sequence>MNTENRNIQDTELKKEVVTTGLTLGKFAPLHRGHQLMIETAIEENDDVIVLIYDSPDVTDVPLPVRAAWIRTLYPGVEVIEAWDGPAEKGYTPEIQRMHEEHILAMLGGRKITRFYSSEKYGDHVSAALGAYNRQIDPDRLKVPVSGTRVRHDPYGQRRYVDPVVYRDLITKVVFLGAPSTGKTTLASYLANLHGTQWMPEYGREYWAEHQIGRRLSKEQLLEIAEGHVGREEKLTEEADKYVFVDTDARTTLRFSMYYHGGALPKLHELAEAAAARYDLVFVCGTDIPYDDTWDRSGDAQRNLFQKQILADLNMRRIPYFVLSGTLEERAARVNAVLAKYRKYRSLVEVLA</sequence>
<feature type="domain" description="NadR/Ttd14 AAA" evidence="1">
    <location>
        <begin position="172"/>
        <end position="330"/>
    </location>
</feature>
<dbReference type="PANTHER" id="PTHR37512">
    <property type="entry name" value="TRIFUNCTIONAL NAD BIOSYNTHESIS/REGULATOR PROTEIN NADR"/>
    <property type="match status" value="1"/>
</dbReference>
<evidence type="ECO:0000259" key="1">
    <source>
        <dbReference type="Pfam" id="PF13521"/>
    </source>
</evidence>
<dbReference type="PANTHER" id="PTHR37512:SF1">
    <property type="entry name" value="NADR_TTD14 AAA DOMAIN-CONTAINING PROTEIN"/>
    <property type="match status" value="1"/>
</dbReference>
<dbReference type="KEGG" id="pchi:PC41400_26565"/>
<keyword evidence="3" id="KW-0808">Transferase</keyword>
<dbReference type="Pfam" id="PF13521">
    <property type="entry name" value="AAA_28"/>
    <property type="match status" value="1"/>
</dbReference>
<reference evidence="2 5" key="2">
    <citation type="submission" date="2022-05" db="EMBL/GenBank/DDBJ databases">
        <title>Genome Sequencing of Bee-Associated Microbes.</title>
        <authorList>
            <person name="Dunlap C."/>
        </authorList>
    </citation>
    <scope>NUCLEOTIDE SEQUENCE [LARGE SCALE GENOMIC DNA]</scope>
    <source>
        <strain evidence="2 5">NRRL B-23120</strain>
    </source>
</reference>
<dbReference type="OrthoDB" id="9802794at2"/>
<gene>
    <name evidence="2" type="ORF">M5X16_18445</name>
    <name evidence="3" type="ORF">PC41400_26565</name>
</gene>
<accession>A0A410X346</accession>
<dbReference type="RefSeq" id="WP_042234634.1">
    <property type="nucleotide sequence ID" value="NZ_CP026520.1"/>
</dbReference>
<dbReference type="NCBIfam" id="TIGR00125">
    <property type="entry name" value="cyt_tran_rel"/>
    <property type="match status" value="1"/>
</dbReference>
<dbReference type="GeneID" id="95378358"/>
<dbReference type="SUPFAM" id="SSF52374">
    <property type="entry name" value="Nucleotidylyl transferase"/>
    <property type="match status" value="1"/>
</dbReference>
<dbReference type="Gene3D" id="3.40.50.300">
    <property type="entry name" value="P-loop containing nucleotide triphosphate hydrolases"/>
    <property type="match status" value="1"/>
</dbReference>
<dbReference type="Proteomes" id="UP000288943">
    <property type="component" value="Chromosome"/>
</dbReference>
<dbReference type="InterPro" id="IPR004821">
    <property type="entry name" value="Cyt_trans-like"/>
</dbReference>
<dbReference type="Gene3D" id="3.40.50.620">
    <property type="entry name" value="HUPs"/>
    <property type="match status" value="1"/>
</dbReference>
<dbReference type="InterPro" id="IPR014729">
    <property type="entry name" value="Rossmann-like_a/b/a_fold"/>
</dbReference>
<evidence type="ECO:0000313" key="5">
    <source>
        <dbReference type="Proteomes" id="UP001527202"/>
    </source>
</evidence>
<protein>
    <submittedName>
        <fullName evidence="2">AAA family ATPase</fullName>
    </submittedName>
    <submittedName>
        <fullName evidence="3">Cytidyltransferase</fullName>
    </submittedName>
</protein>
<evidence type="ECO:0000313" key="3">
    <source>
        <dbReference type="EMBL" id="QAV21042.1"/>
    </source>
</evidence>
<name>A0A410X346_9BACL</name>
<dbReference type="InterPro" id="IPR038727">
    <property type="entry name" value="NadR/Ttd14_AAA_dom"/>
</dbReference>
<dbReference type="InterPro" id="IPR027417">
    <property type="entry name" value="P-loop_NTPase"/>
</dbReference>
<organism evidence="3 4">
    <name type="scientific">Paenibacillus chitinolyticus</name>
    <dbReference type="NCBI Taxonomy" id="79263"/>
    <lineage>
        <taxon>Bacteria</taxon>
        <taxon>Bacillati</taxon>
        <taxon>Bacillota</taxon>
        <taxon>Bacilli</taxon>
        <taxon>Bacillales</taxon>
        <taxon>Paenibacillaceae</taxon>
        <taxon>Paenibacillus</taxon>
    </lineage>
</organism>
<reference evidence="3 4" key="1">
    <citation type="submission" date="2018-01" db="EMBL/GenBank/DDBJ databases">
        <title>The whole genome sequencing and assembly of Paenibacillus chitinolyticus KCCM 41400 strain.</title>
        <authorList>
            <person name="Kim J.-Y."/>
            <person name="Park M.-K."/>
            <person name="Lee Y.-J."/>
            <person name="Yi H."/>
            <person name="Bahn Y.-S."/>
            <person name="Kim J.F."/>
            <person name="Lee D.-W."/>
        </authorList>
    </citation>
    <scope>NUCLEOTIDE SEQUENCE [LARGE SCALE GENOMIC DNA]</scope>
    <source>
        <strain evidence="3 4">KCCM 41400</strain>
    </source>
</reference>
<dbReference type="SUPFAM" id="SSF52540">
    <property type="entry name" value="P-loop containing nucleoside triphosphate hydrolases"/>
    <property type="match status" value="1"/>
</dbReference>
<dbReference type="EMBL" id="JAMDMJ010000024">
    <property type="protein sequence ID" value="MCY9597748.1"/>
    <property type="molecule type" value="Genomic_DNA"/>
</dbReference>
<dbReference type="EMBL" id="CP026520">
    <property type="protein sequence ID" value="QAV21042.1"/>
    <property type="molecule type" value="Genomic_DNA"/>
</dbReference>
<dbReference type="InterPro" id="IPR052735">
    <property type="entry name" value="NAD_biosynth-regulator"/>
</dbReference>
<evidence type="ECO:0000313" key="2">
    <source>
        <dbReference type="EMBL" id="MCY9597748.1"/>
    </source>
</evidence>